<name>A0ABV7KBL3_9HYPH</name>
<gene>
    <name evidence="1" type="ORF">ACFOHJ_13365</name>
</gene>
<organism evidence="1 2">
    <name type="scientific">Aquamicrobium soli</name>
    <dbReference type="NCBI Taxonomy" id="1811518"/>
    <lineage>
        <taxon>Bacteria</taxon>
        <taxon>Pseudomonadati</taxon>
        <taxon>Pseudomonadota</taxon>
        <taxon>Alphaproteobacteria</taxon>
        <taxon>Hyphomicrobiales</taxon>
        <taxon>Phyllobacteriaceae</taxon>
        <taxon>Aquamicrobium</taxon>
    </lineage>
</organism>
<reference evidence="2" key="1">
    <citation type="journal article" date="2019" name="Int. J. Syst. Evol. Microbiol.">
        <title>The Global Catalogue of Microorganisms (GCM) 10K type strain sequencing project: providing services to taxonomists for standard genome sequencing and annotation.</title>
        <authorList>
            <consortium name="The Broad Institute Genomics Platform"/>
            <consortium name="The Broad Institute Genome Sequencing Center for Infectious Disease"/>
            <person name="Wu L."/>
            <person name="Ma J."/>
        </authorList>
    </citation>
    <scope>NUCLEOTIDE SEQUENCE [LARGE SCALE GENOMIC DNA]</scope>
    <source>
        <strain evidence="2">KCTC 52165</strain>
    </source>
</reference>
<accession>A0ABV7KBL3</accession>
<dbReference type="RefSeq" id="WP_378221164.1">
    <property type="nucleotide sequence ID" value="NZ_JBHRTK010000012.1"/>
</dbReference>
<dbReference type="Proteomes" id="UP001595583">
    <property type="component" value="Unassembled WGS sequence"/>
</dbReference>
<protein>
    <submittedName>
        <fullName evidence="1">Uncharacterized protein</fullName>
    </submittedName>
</protein>
<dbReference type="EMBL" id="JBHRTK010000012">
    <property type="protein sequence ID" value="MFC3207211.1"/>
    <property type="molecule type" value="Genomic_DNA"/>
</dbReference>
<proteinExistence type="predicted"/>
<comment type="caution">
    <text evidence="1">The sequence shown here is derived from an EMBL/GenBank/DDBJ whole genome shotgun (WGS) entry which is preliminary data.</text>
</comment>
<keyword evidence="2" id="KW-1185">Reference proteome</keyword>
<evidence type="ECO:0000313" key="2">
    <source>
        <dbReference type="Proteomes" id="UP001595583"/>
    </source>
</evidence>
<evidence type="ECO:0000313" key="1">
    <source>
        <dbReference type="EMBL" id="MFC3207211.1"/>
    </source>
</evidence>
<sequence>MDEEGTVKTRCVNPECGELIAIGNDVTDEAMIVCPACQTAAGAAGILRAAAAVDSRKNKIRAAVRLAKKEMGLPKKVKIKI</sequence>